<dbReference type="InterPro" id="IPR049326">
    <property type="entry name" value="Rhodopsin_dom_fungi"/>
</dbReference>
<evidence type="ECO:0000256" key="6">
    <source>
        <dbReference type="SAM" id="Phobius"/>
    </source>
</evidence>
<feature type="domain" description="Rhodopsin" evidence="7">
    <location>
        <begin position="49"/>
        <end position="280"/>
    </location>
</feature>
<comment type="similarity">
    <text evidence="5">Belongs to the SAT4 family.</text>
</comment>
<dbReference type="PANTHER" id="PTHR33048:SF47">
    <property type="entry name" value="INTEGRAL MEMBRANE PROTEIN-RELATED"/>
    <property type="match status" value="1"/>
</dbReference>
<dbReference type="GO" id="GO:0016020">
    <property type="term" value="C:membrane"/>
    <property type="evidence" value="ECO:0007669"/>
    <property type="project" value="UniProtKB-SubCell"/>
</dbReference>
<feature type="transmembrane region" description="Helical" evidence="6">
    <location>
        <begin position="140"/>
        <end position="163"/>
    </location>
</feature>
<protein>
    <recommendedName>
        <fullName evidence="7">Rhodopsin domain-containing protein</fullName>
    </recommendedName>
</protein>
<dbReference type="Pfam" id="PF20684">
    <property type="entry name" value="Fung_rhodopsin"/>
    <property type="match status" value="1"/>
</dbReference>
<evidence type="ECO:0000313" key="9">
    <source>
        <dbReference type="Proteomes" id="UP000297299"/>
    </source>
</evidence>
<evidence type="ECO:0000256" key="5">
    <source>
        <dbReference type="ARBA" id="ARBA00038359"/>
    </source>
</evidence>
<proteinExistence type="inferred from homology"/>
<keyword evidence="3 6" id="KW-1133">Transmembrane helix</keyword>
<comment type="caution">
    <text evidence="8">The sequence shown here is derived from an EMBL/GenBank/DDBJ whole genome shotgun (WGS) entry which is preliminary data.</text>
</comment>
<name>A0A4Y8DBM3_9HELO</name>
<dbReference type="Proteomes" id="UP000297299">
    <property type="component" value="Unassembled WGS sequence"/>
</dbReference>
<evidence type="ECO:0000256" key="4">
    <source>
        <dbReference type="ARBA" id="ARBA00023136"/>
    </source>
</evidence>
<evidence type="ECO:0000313" key="8">
    <source>
        <dbReference type="EMBL" id="TEY78488.1"/>
    </source>
</evidence>
<gene>
    <name evidence="8" type="ORF">BOTCAL_0048g00140</name>
</gene>
<evidence type="ECO:0000256" key="1">
    <source>
        <dbReference type="ARBA" id="ARBA00004141"/>
    </source>
</evidence>
<dbReference type="AlphaFoldDB" id="A0A4Y8DBM3"/>
<sequence length="385" mass="42915">MSSTENQDRGPPLRSFLIFLLIISTLSVVVRFWSRAIMPCQSSGGKKSPRFWWDDWMALLCLSANSIKPFTAATTSMGLYLIHLGLGRHFDTIPPAQQTTVLKAFWATYFVYDTAISCAKSSVLFFYARIFASANKRFMYTILAAQIVVFLWLFSILMMVLFTCVPVQKSWQPEIKGTCLNTNATFLGSAISNIIIDFFILLLPMPILWRLQMRRLQKTLVTGVFVCGYGVIAISMGRLVTVIKAGSGLQDDLTWNIVTPVYWLGAEGPVSLVSICLPSIFFFARRAMREGPSSLFNTHTNSGARLMSATRESERLATHQEVYGNCSIELKQSSNLGSHQNMPDLADRRNYQAMAVKGSASSTYSSDEVGIHVKKEVNVSNRSAV</sequence>
<reference evidence="8 9" key="1">
    <citation type="submission" date="2017-11" db="EMBL/GenBank/DDBJ databases">
        <title>Comparative genomics of Botrytis spp.</title>
        <authorList>
            <person name="Valero-Jimenez C.A."/>
            <person name="Tapia P."/>
            <person name="Veloso J."/>
            <person name="Silva-Moreno E."/>
            <person name="Staats M."/>
            <person name="Valdes J.H."/>
            <person name="Van Kan J.A.L."/>
        </authorList>
    </citation>
    <scope>NUCLEOTIDE SEQUENCE [LARGE SCALE GENOMIC DNA]</scope>
    <source>
        <strain evidence="8 9">MUCL2830</strain>
    </source>
</reference>
<dbReference type="OrthoDB" id="10017208at2759"/>
<comment type="subcellular location">
    <subcellularLocation>
        <location evidence="1">Membrane</location>
        <topology evidence="1">Multi-pass membrane protein</topology>
    </subcellularLocation>
</comment>
<keyword evidence="4 6" id="KW-0472">Membrane</keyword>
<dbReference type="EMBL" id="PHWZ01000048">
    <property type="protein sequence ID" value="TEY78488.1"/>
    <property type="molecule type" value="Genomic_DNA"/>
</dbReference>
<dbReference type="PANTHER" id="PTHR33048">
    <property type="entry name" value="PTH11-LIKE INTEGRAL MEMBRANE PROTEIN (AFU_ORTHOLOGUE AFUA_5G11245)"/>
    <property type="match status" value="1"/>
</dbReference>
<accession>A0A4Y8DBM3</accession>
<evidence type="ECO:0000259" key="7">
    <source>
        <dbReference type="Pfam" id="PF20684"/>
    </source>
</evidence>
<organism evidence="8 9">
    <name type="scientific">Botryotinia calthae</name>
    <dbReference type="NCBI Taxonomy" id="38488"/>
    <lineage>
        <taxon>Eukaryota</taxon>
        <taxon>Fungi</taxon>
        <taxon>Dikarya</taxon>
        <taxon>Ascomycota</taxon>
        <taxon>Pezizomycotina</taxon>
        <taxon>Leotiomycetes</taxon>
        <taxon>Helotiales</taxon>
        <taxon>Sclerotiniaceae</taxon>
        <taxon>Botryotinia</taxon>
    </lineage>
</organism>
<feature type="transmembrane region" description="Helical" evidence="6">
    <location>
        <begin position="261"/>
        <end position="284"/>
    </location>
</feature>
<feature type="transmembrane region" description="Helical" evidence="6">
    <location>
        <begin position="104"/>
        <end position="128"/>
    </location>
</feature>
<evidence type="ECO:0000256" key="2">
    <source>
        <dbReference type="ARBA" id="ARBA00022692"/>
    </source>
</evidence>
<feature type="transmembrane region" description="Helical" evidence="6">
    <location>
        <begin position="55"/>
        <end position="84"/>
    </location>
</feature>
<keyword evidence="9" id="KW-1185">Reference proteome</keyword>
<feature type="transmembrane region" description="Helical" evidence="6">
    <location>
        <begin position="16"/>
        <end position="34"/>
    </location>
</feature>
<keyword evidence="2 6" id="KW-0812">Transmembrane</keyword>
<feature type="transmembrane region" description="Helical" evidence="6">
    <location>
        <begin position="220"/>
        <end position="241"/>
    </location>
</feature>
<evidence type="ECO:0000256" key="3">
    <source>
        <dbReference type="ARBA" id="ARBA00022989"/>
    </source>
</evidence>
<feature type="transmembrane region" description="Helical" evidence="6">
    <location>
        <begin position="183"/>
        <end position="208"/>
    </location>
</feature>
<dbReference type="InterPro" id="IPR052337">
    <property type="entry name" value="SAT4-like"/>
</dbReference>